<dbReference type="EMBL" id="JMIX01000016">
    <property type="protein sequence ID" value="KEO88955.1"/>
    <property type="molecule type" value="Genomic_DNA"/>
</dbReference>
<feature type="compositionally biased region" description="Gly residues" evidence="1">
    <location>
        <begin position="45"/>
        <end position="64"/>
    </location>
</feature>
<evidence type="ECO:0008006" key="4">
    <source>
        <dbReference type="Google" id="ProtNLM"/>
    </source>
</evidence>
<dbReference type="RefSeq" id="WP_051698499.1">
    <property type="nucleotide sequence ID" value="NZ_CP017057.1"/>
</dbReference>
<protein>
    <recommendedName>
        <fullName evidence="4">Lipoprotein</fullName>
    </recommendedName>
</protein>
<evidence type="ECO:0000313" key="3">
    <source>
        <dbReference type="Proteomes" id="UP000027866"/>
    </source>
</evidence>
<keyword evidence="3" id="KW-1185">Reference proteome</keyword>
<dbReference type="OrthoDB" id="7410028at2"/>
<reference evidence="2 3" key="1">
    <citation type="submission" date="2014-04" db="EMBL/GenBank/DDBJ databases">
        <title>A comprehensive comparison of genomes of Erythrobacter spp. Strains.</title>
        <authorList>
            <person name="Zheng Q."/>
        </authorList>
    </citation>
    <scope>NUCLEOTIDE SEQUENCE [LARGE SCALE GENOMIC DNA]</scope>
    <source>
        <strain evidence="2 3">DSM 8509</strain>
    </source>
</reference>
<dbReference type="AlphaFoldDB" id="A0A074M863"/>
<dbReference type="PATRIC" id="fig|39960.10.peg.2361"/>
<sequence length="276" mass="28267">MKVEMKTWAQLGLAGALAGSGLAGCAEEAPVDTDGETAEMQPGPAGEGGEGGEAGEGGETGEGGVDFDAAARDPVVYLTALAVAEAHAIAAYDAFLAGKTDPAAEMFGHPVSEVLADMDPVFAELGVADLKPRFNEASQAVLSGRADIEVNERYGAILAAIEEAGRKAPDSQASEADIAARVASNMIDRAIAMYGEAQGSDRYEPYLDGYGFYRAAASAFEDAEPAILAAKPGLAADIREALDLLGQAYPGAERPGTLAFERGRLIAAGSRVTLAL</sequence>
<evidence type="ECO:0000256" key="1">
    <source>
        <dbReference type="SAM" id="MobiDB-lite"/>
    </source>
</evidence>
<feature type="region of interest" description="Disordered" evidence="1">
    <location>
        <begin position="33"/>
        <end position="66"/>
    </location>
</feature>
<dbReference type="KEGG" id="elq:Ga0102493_11110"/>
<gene>
    <name evidence="2" type="ORF">EH32_04420</name>
</gene>
<evidence type="ECO:0000313" key="2">
    <source>
        <dbReference type="EMBL" id="KEO88955.1"/>
    </source>
</evidence>
<organism evidence="2 3">
    <name type="scientific">Erythrobacter litoralis</name>
    <dbReference type="NCBI Taxonomy" id="39960"/>
    <lineage>
        <taxon>Bacteria</taxon>
        <taxon>Pseudomonadati</taxon>
        <taxon>Pseudomonadota</taxon>
        <taxon>Alphaproteobacteria</taxon>
        <taxon>Sphingomonadales</taxon>
        <taxon>Erythrobacteraceae</taxon>
        <taxon>Erythrobacter/Porphyrobacter group</taxon>
        <taxon>Erythrobacter</taxon>
    </lineage>
</organism>
<proteinExistence type="predicted"/>
<comment type="caution">
    <text evidence="2">The sequence shown here is derived from an EMBL/GenBank/DDBJ whole genome shotgun (WGS) entry which is preliminary data.</text>
</comment>
<name>A0A074M863_9SPHN</name>
<accession>A0A074M863</accession>
<dbReference type="PROSITE" id="PS51257">
    <property type="entry name" value="PROKAR_LIPOPROTEIN"/>
    <property type="match status" value="1"/>
</dbReference>
<dbReference type="Proteomes" id="UP000027866">
    <property type="component" value="Unassembled WGS sequence"/>
</dbReference>